<feature type="domain" description="Acyl-CoA dehydrogenase/oxidase C-terminal" evidence="6">
    <location>
        <begin position="233"/>
        <end position="383"/>
    </location>
</feature>
<dbReference type="InterPro" id="IPR006091">
    <property type="entry name" value="Acyl-CoA_Oxase/DH_mid-dom"/>
</dbReference>
<dbReference type="InterPro" id="IPR009100">
    <property type="entry name" value="AcylCoA_DH/oxidase_NM_dom_sf"/>
</dbReference>
<keyword evidence="4 5" id="KW-0274">FAD</keyword>
<keyword evidence="10" id="KW-1185">Reference proteome</keyword>
<accession>A0ABS2RL74</accession>
<dbReference type="InterPro" id="IPR006089">
    <property type="entry name" value="Acyl-CoA_DH_CS"/>
</dbReference>
<name>A0ABS2RL74_9ACTN</name>
<dbReference type="Proteomes" id="UP000704762">
    <property type="component" value="Unassembled WGS sequence"/>
</dbReference>
<protein>
    <submittedName>
        <fullName evidence="9">Alkylation response protein AidB-like acyl-CoA dehydrogenase</fullName>
    </submittedName>
</protein>
<dbReference type="PROSITE" id="PS00073">
    <property type="entry name" value="ACYL_COA_DH_2"/>
    <property type="match status" value="1"/>
</dbReference>
<dbReference type="Pfam" id="PF02770">
    <property type="entry name" value="Acyl-CoA_dh_M"/>
    <property type="match status" value="1"/>
</dbReference>
<comment type="similarity">
    <text evidence="2 5">Belongs to the acyl-CoA dehydrogenase family.</text>
</comment>
<dbReference type="EMBL" id="JAFBCF010000001">
    <property type="protein sequence ID" value="MBM7799755.1"/>
    <property type="molecule type" value="Genomic_DNA"/>
</dbReference>
<reference evidence="9 10" key="1">
    <citation type="submission" date="2021-01" db="EMBL/GenBank/DDBJ databases">
        <title>Sequencing the genomes of 1000 actinobacteria strains.</title>
        <authorList>
            <person name="Klenk H.-P."/>
        </authorList>
    </citation>
    <scope>NUCLEOTIDE SEQUENCE [LARGE SCALE GENOMIC DNA]</scope>
    <source>
        <strain evidence="9 10">DSM 18662</strain>
    </source>
</reference>
<evidence type="ECO:0000256" key="3">
    <source>
        <dbReference type="ARBA" id="ARBA00022630"/>
    </source>
</evidence>
<evidence type="ECO:0000259" key="6">
    <source>
        <dbReference type="Pfam" id="PF00441"/>
    </source>
</evidence>
<keyword evidence="3 5" id="KW-0285">Flavoprotein</keyword>
<evidence type="ECO:0000256" key="5">
    <source>
        <dbReference type="RuleBase" id="RU362125"/>
    </source>
</evidence>
<dbReference type="Gene3D" id="1.20.140.10">
    <property type="entry name" value="Butyryl-CoA Dehydrogenase, subunit A, domain 3"/>
    <property type="match status" value="1"/>
</dbReference>
<evidence type="ECO:0000256" key="1">
    <source>
        <dbReference type="ARBA" id="ARBA00001974"/>
    </source>
</evidence>
<proteinExistence type="inferred from homology"/>
<dbReference type="SUPFAM" id="SSF47203">
    <property type="entry name" value="Acyl-CoA dehydrogenase C-terminal domain-like"/>
    <property type="match status" value="1"/>
</dbReference>
<dbReference type="Pfam" id="PF00441">
    <property type="entry name" value="Acyl-CoA_dh_1"/>
    <property type="match status" value="1"/>
</dbReference>
<feature type="domain" description="Acyl-CoA oxidase/dehydrogenase middle" evidence="7">
    <location>
        <begin position="127"/>
        <end position="221"/>
    </location>
</feature>
<evidence type="ECO:0000259" key="7">
    <source>
        <dbReference type="Pfam" id="PF02770"/>
    </source>
</evidence>
<dbReference type="InterPro" id="IPR037069">
    <property type="entry name" value="AcylCoA_DH/ox_N_sf"/>
</dbReference>
<evidence type="ECO:0000313" key="10">
    <source>
        <dbReference type="Proteomes" id="UP000704762"/>
    </source>
</evidence>
<evidence type="ECO:0000313" key="9">
    <source>
        <dbReference type="EMBL" id="MBM7799755.1"/>
    </source>
</evidence>
<evidence type="ECO:0000256" key="4">
    <source>
        <dbReference type="ARBA" id="ARBA00022827"/>
    </source>
</evidence>
<dbReference type="InterPro" id="IPR013786">
    <property type="entry name" value="AcylCoA_DH/ox_N"/>
</dbReference>
<dbReference type="RefSeq" id="WP_204918713.1">
    <property type="nucleotide sequence ID" value="NZ_BAAAQP010000003.1"/>
</dbReference>
<evidence type="ECO:0000256" key="2">
    <source>
        <dbReference type="ARBA" id="ARBA00009347"/>
    </source>
</evidence>
<sequence length="389" mass="41620">MTDFTDLYTPTEEHRAFRAAVREVCEAKVAPNAAEADETGEFPKASYEALRAADFHAPHIPEEYDGVGADALATVIVIEEVARACAASSLIPAVNKLGTLPIILAGSAELRQKYLPPVASGDAMFSYCLSEPEAGSDAVSMTTRAVADGDGYLLNGVKRWITNAGLSDFYTVFAVTDPGARSKGISAFVVEKADDGVSFGAPEKKLGIKGSPTREVYFDNVRIPADRMIGAPGTGFGTAMRTLDHTRVTIAAQAVGIAQGALDYALGYVQERKQFGKAIAEFQGLQFMLADMGMKLEAARQLTYAAAAKSQRGDADLTYFGAAAKCFASDVAMEITTDAVQLLGGYGYTRDYPVERMMRDAKITQIYEGTNQVQRIVMARQLLAGLPTN</sequence>
<dbReference type="SUPFAM" id="SSF56645">
    <property type="entry name" value="Acyl-CoA dehydrogenase NM domain-like"/>
    <property type="match status" value="1"/>
</dbReference>
<dbReference type="Gene3D" id="2.40.110.10">
    <property type="entry name" value="Butyryl-CoA Dehydrogenase, subunit A, domain 2"/>
    <property type="match status" value="1"/>
</dbReference>
<gene>
    <name evidence="9" type="ORF">JOE57_002676</name>
</gene>
<dbReference type="InterPro" id="IPR009075">
    <property type="entry name" value="AcylCo_DH/oxidase_C"/>
</dbReference>
<comment type="cofactor">
    <cofactor evidence="1 5">
        <name>FAD</name>
        <dbReference type="ChEBI" id="CHEBI:57692"/>
    </cofactor>
</comment>
<dbReference type="PANTHER" id="PTHR43884:SF12">
    <property type="entry name" value="ISOVALERYL-COA DEHYDROGENASE, MITOCHONDRIAL-RELATED"/>
    <property type="match status" value="1"/>
</dbReference>
<dbReference type="PIRSF" id="PIRSF016578">
    <property type="entry name" value="HsaA"/>
    <property type="match status" value="1"/>
</dbReference>
<keyword evidence="5" id="KW-0560">Oxidoreductase</keyword>
<organism evidence="9 10">
    <name type="scientific">Microlunatus panaciterrae</name>
    <dbReference type="NCBI Taxonomy" id="400768"/>
    <lineage>
        <taxon>Bacteria</taxon>
        <taxon>Bacillati</taxon>
        <taxon>Actinomycetota</taxon>
        <taxon>Actinomycetes</taxon>
        <taxon>Propionibacteriales</taxon>
        <taxon>Propionibacteriaceae</taxon>
        <taxon>Microlunatus</taxon>
    </lineage>
</organism>
<dbReference type="Gene3D" id="1.10.540.10">
    <property type="entry name" value="Acyl-CoA dehydrogenase/oxidase, N-terminal domain"/>
    <property type="match status" value="1"/>
</dbReference>
<dbReference type="InterPro" id="IPR046373">
    <property type="entry name" value="Acyl-CoA_Oxase/DH_mid-dom_sf"/>
</dbReference>
<dbReference type="PANTHER" id="PTHR43884">
    <property type="entry name" value="ACYL-COA DEHYDROGENASE"/>
    <property type="match status" value="1"/>
</dbReference>
<dbReference type="InterPro" id="IPR036250">
    <property type="entry name" value="AcylCo_DH-like_C"/>
</dbReference>
<evidence type="ECO:0000259" key="8">
    <source>
        <dbReference type="Pfam" id="PF02771"/>
    </source>
</evidence>
<comment type="caution">
    <text evidence="9">The sequence shown here is derived from an EMBL/GenBank/DDBJ whole genome shotgun (WGS) entry which is preliminary data.</text>
</comment>
<feature type="domain" description="Acyl-CoA dehydrogenase/oxidase N-terminal" evidence="8">
    <location>
        <begin position="11"/>
        <end position="122"/>
    </location>
</feature>
<dbReference type="PROSITE" id="PS00072">
    <property type="entry name" value="ACYL_COA_DH_1"/>
    <property type="match status" value="1"/>
</dbReference>
<dbReference type="Pfam" id="PF02771">
    <property type="entry name" value="Acyl-CoA_dh_N"/>
    <property type="match status" value="1"/>
</dbReference>